<proteinExistence type="predicted"/>
<comment type="caution">
    <text evidence="8">The sequence shown here is derived from an EMBL/GenBank/DDBJ whole genome shotgun (WGS) entry which is preliminary data.</text>
</comment>
<feature type="transmembrane region" description="Helical" evidence="6">
    <location>
        <begin position="182"/>
        <end position="205"/>
    </location>
</feature>
<keyword evidence="2" id="KW-1003">Cell membrane</keyword>
<comment type="subcellular location">
    <subcellularLocation>
        <location evidence="1">Cell membrane</location>
        <topology evidence="1">Multi-pass membrane protein</topology>
    </subcellularLocation>
</comment>
<dbReference type="RefSeq" id="WP_220588221.1">
    <property type="nucleotide sequence ID" value="NZ_RKLQ01000002.1"/>
</dbReference>
<keyword evidence="3 6" id="KW-0812">Transmembrane</keyword>
<evidence type="ECO:0000313" key="9">
    <source>
        <dbReference type="Proteomes" id="UP000783863"/>
    </source>
</evidence>
<feature type="transmembrane region" description="Helical" evidence="6">
    <location>
        <begin position="52"/>
        <end position="72"/>
    </location>
</feature>
<accession>A0A8J7YJ06</accession>
<organism evidence="8 9">
    <name type="scientific">Haloarcula salinisoli</name>
    <dbReference type="NCBI Taxonomy" id="2487746"/>
    <lineage>
        <taxon>Archaea</taxon>
        <taxon>Methanobacteriati</taxon>
        <taxon>Methanobacteriota</taxon>
        <taxon>Stenosarchaea group</taxon>
        <taxon>Halobacteria</taxon>
        <taxon>Halobacteriales</taxon>
        <taxon>Haloarculaceae</taxon>
        <taxon>Haloarcula</taxon>
    </lineage>
</organism>
<feature type="transmembrane region" description="Helical" evidence="6">
    <location>
        <begin position="92"/>
        <end position="118"/>
    </location>
</feature>
<evidence type="ECO:0000256" key="6">
    <source>
        <dbReference type="SAM" id="Phobius"/>
    </source>
</evidence>
<dbReference type="AlphaFoldDB" id="A0A8J7YJ06"/>
<evidence type="ECO:0000256" key="2">
    <source>
        <dbReference type="ARBA" id="ARBA00022475"/>
    </source>
</evidence>
<evidence type="ECO:0000259" key="7">
    <source>
        <dbReference type="Pfam" id="PF09335"/>
    </source>
</evidence>
<name>A0A8J7YJ06_9EURY</name>
<keyword evidence="9" id="KW-1185">Reference proteome</keyword>
<dbReference type="Pfam" id="PF09335">
    <property type="entry name" value="VTT_dom"/>
    <property type="match status" value="1"/>
</dbReference>
<protein>
    <submittedName>
        <fullName evidence="8">VTT domain-containing protein</fullName>
    </submittedName>
</protein>
<keyword evidence="4 6" id="KW-1133">Transmembrane helix</keyword>
<evidence type="ECO:0000256" key="5">
    <source>
        <dbReference type="ARBA" id="ARBA00023136"/>
    </source>
</evidence>
<dbReference type="InterPro" id="IPR032816">
    <property type="entry name" value="VTT_dom"/>
</dbReference>
<evidence type="ECO:0000256" key="3">
    <source>
        <dbReference type="ARBA" id="ARBA00022692"/>
    </source>
</evidence>
<dbReference type="GO" id="GO:0005886">
    <property type="term" value="C:plasma membrane"/>
    <property type="evidence" value="ECO:0007669"/>
    <property type="project" value="UniProtKB-SubCell"/>
</dbReference>
<evidence type="ECO:0000256" key="4">
    <source>
        <dbReference type="ARBA" id="ARBA00022989"/>
    </source>
</evidence>
<reference evidence="8" key="1">
    <citation type="submission" date="2021-06" db="EMBL/GenBank/DDBJ databases">
        <title>Halomicroarcula sp. F24A a new haloarchaeum isolated from saline soil.</title>
        <authorList>
            <person name="Duran-Viseras A."/>
            <person name="Sanchez-Porro C."/>
            <person name="Ventosa A."/>
        </authorList>
    </citation>
    <scope>NUCLEOTIDE SEQUENCE</scope>
    <source>
        <strain evidence="8">F24A</strain>
    </source>
</reference>
<feature type="domain" description="VTT" evidence="7">
    <location>
        <begin position="82"/>
        <end position="197"/>
    </location>
</feature>
<dbReference type="PANTHER" id="PTHR42709">
    <property type="entry name" value="ALKALINE PHOSPHATASE LIKE PROTEIN"/>
    <property type="match status" value="1"/>
</dbReference>
<dbReference type="EMBL" id="RKLQ01000002">
    <property type="protein sequence ID" value="MBX0303984.1"/>
    <property type="molecule type" value="Genomic_DNA"/>
</dbReference>
<gene>
    <name evidence="8" type="ORF">EGD98_09925</name>
</gene>
<dbReference type="InterPro" id="IPR051311">
    <property type="entry name" value="DedA_domain"/>
</dbReference>
<dbReference type="PANTHER" id="PTHR42709:SF6">
    <property type="entry name" value="UNDECAPRENYL PHOSPHATE TRANSPORTER A"/>
    <property type="match status" value="1"/>
</dbReference>
<sequence length="208" mass="22003">MAPATTRSPVRVFAEDYGLLVVAGLFAVLGVAGAALYVFGDTSYAQSLLQRYGLVALLFVFVLEGAMLLYFAPSEALVPAAVTVLAGRAEGYHVPTVAAILAVAVVGATVGQTTLFLLAKRGGREWLLERPWFRVDEARLDRFGATFDRYGVLAVPVSNTLLFTRGMLTVPAGVAGMTTRRFVALSALGTLSFELVLAGTAMGVLELL</sequence>
<feature type="transmembrane region" description="Helical" evidence="6">
    <location>
        <begin position="17"/>
        <end position="40"/>
    </location>
</feature>
<evidence type="ECO:0000313" key="8">
    <source>
        <dbReference type="EMBL" id="MBX0303984.1"/>
    </source>
</evidence>
<evidence type="ECO:0000256" key="1">
    <source>
        <dbReference type="ARBA" id="ARBA00004651"/>
    </source>
</evidence>
<keyword evidence="5 6" id="KW-0472">Membrane</keyword>
<dbReference type="Proteomes" id="UP000783863">
    <property type="component" value="Unassembled WGS sequence"/>
</dbReference>